<dbReference type="InterPro" id="IPR016024">
    <property type="entry name" value="ARM-type_fold"/>
</dbReference>
<name>A0ABU6NN64_9BACI</name>
<reference evidence="1 2" key="1">
    <citation type="submission" date="2023-03" db="EMBL/GenBank/DDBJ databases">
        <title>Bacillus Genome Sequencing.</title>
        <authorList>
            <person name="Dunlap C."/>
        </authorList>
    </citation>
    <scope>NUCLEOTIDE SEQUENCE [LARGE SCALE GENOMIC DNA]</scope>
    <source>
        <strain evidence="1 2">B-4107</strain>
    </source>
</reference>
<dbReference type="RefSeq" id="WP_328238257.1">
    <property type="nucleotide sequence ID" value="NZ_JAROAS010000038.1"/>
</dbReference>
<feature type="non-terminal residue" evidence="1">
    <location>
        <position position="1"/>
    </location>
</feature>
<protein>
    <submittedName>
        <fullName evidence="1">DNA alkylation repair protein</fullName>
    </submittedName>
</protein>
<dbReference type="SUPFAM" id="SSF48371">
    <property type="entry name" value="ARM repeat"/>
    <property type="match status" value="1"/>
</dbReference>
<keyword evidence="2" id="KW-1185">Reference proteome</keyword>
<evidence type="ECO:0000313" key="1">
    <source>
        <dbReference type="EMBL" id="MED4129621.1"/>
    </source>
</evidence>
<dbReference type="InterPro" id="IPR014825">
    <property type="entry name" value="DNA_alkylation"/>
</dbReference>
<comment type="caution">
    <text evidence="1">The sequence shown here is derived from an EMBL/GenBank/DDBJ whole genome shotgun (WGS) entry which is preliminary data.</text>
</comment>
<dbReference type="PANTHER" id="PTHR34070">
    <property type="entry name" value="ARMADILLO-TYPE FOLD"/>
    <property type="match status" value="1"/>
</dbReference>
<evidence type="ECO:0000313" key="2">
    <source>
        <dbReference type="Proteomes" id="UP001341820"/>
    </source>
</evidence>
<dbReference type="Pfam" id="PF08713">
    <property type="entry name" value="DNA_alkylation"/>
    <property type="match status" value="1"/>
</dbReference>
<gene>
    <name evidence="1" type="ORF">P5F74_15915</name>
</gene>
<proteinExistence type="predicted"/>
<accession>A0ABU6NN64</accession>
<dbReference type="PANTHER" id="PTHR34070:SF1">
    <property type="entry name" value="DNA ALKYLATION REPAIR PROTEIN"/>
    <property type="match status" value="1"/>
</dbReference>
<dbReference type="EMBL" id="JAROAS010000038">
    <property type="protein sequence ID" value="MED4129621.1"/>
    <property type="molecule type" value="Genomic_DNA"/>
</dbReference>
<dbReference type="Gene3D" id="1.25.10.90">
    <property type="match status" value="1"/>
</dbReference>
<dbReference type="CDD" id="cd06561">
    <property type="entry name" value="AlkD_like"/>
    <property type="match status" value="1"/>
</dbReference>
<dbReference type="Proteomes" id="UP001341820">
    <property type="component" value="Unassembled WGS sequence"/>
</dbReference>
<organism evidence="1 2">
    <name type="scientific">Shouchella miscanthi</name>
    <dbReference type="NCBI Taxonomy" id="2598861"/>
    <lineage>
        <taxon>Bacteria</taxon>
        <taxon>Bacillati</taxon>
        <taxon>Bacillota</taxon>
        <taxon>Bacilli</taxon>
        <taxon>Bacillales</taxon>
        <taxon>Bacillaceae</taxon>
        <taxon>Shouchella</taxon>
    </lineage>
</organism>
<sequence length="175" mass="21028">AEDNYFEELMLQSMVIGYVDVKDVDEWVGLITDFIPKINNWSICDTFCVSLKQTQLYKKEVWELIKNYFHSEKEYEVRFSIVMVIFYFIECPYLEEIYKKIDSIKHDGYYVKMAIAWAISIAYIKFPRNTLSYLKNNNLDLFTYNMALQKIIESRQVESIKKDQIRTMKRSSRIN</sequence>